<dbReference type="GO" id="GO:0003993">
    <property type="term" value="F:acid phosphatase activity"/>
    <property type="evidence" value="ECO:0007669"/>
    <property type="project" value="InterPro"/>
</dbReference>
<evidence type="ECO:0000313" key="3">
    <source>
        <dbReference type="EMBL" id="SEF91280.1"/>
    </source>
</evidence>
<reference evidence="3 4" key="1">
    <citation type="submission" date="2016-10" db="EMBL/GenBank/DDBJ databases">
        <authorList>
            <person name="de Groot N.N."/>
        </authorList>
    </citation>
    <scope>NUCLEOTIDE SEQUENCE [LARGE SCALE GENOMIC DNA]</scope>
    <source>
        <strain evidence="3 4">AR32</strain>
    </source>
</reference>
<name>A0A1H5VVP9_XYLRU</name>
<dbReference type="SUPFAM" id="SSF48317">
    <property type="entry name" value="Acid phosphatase/Vanadium-dependent haloperoxidase"/>
    <property type="match status" value="2"/>
</dbReference>
<dbReference type="InterPro" id="IPR001011">
    <property type="entry name" value="Acid_Pase_classA_bac"/>
</dbReference>
<dbReference type="InterPro" id="IPR036938">
    <property type="entry name" value="PAP2/HPO_sf"/>
</dbReference>
<evidence type="ECO:0000256" key="1">
    <source>
        <dbReference type="SAM" id="SignalP"/>
    </source>
</evidence>
<protein>
    <submittedName>
        <fullName evidence="3">PAP2 superfamily protein</fullName>
    </submittedName>
</protein>
<dbReference type="Gene3D" id="1.20.144.10">
    <property type="entry name" value="Phosphatidic acid phosphatase type 2/haloperoxidase"/>
    <property type="match status" value="2"/>
</dbReference>
<dbReference type="InterPro" id="IPR000326">
    <property type="entry name" value="PAP2/HPO"/>
</dbReference>
<organism evidence="3 4">
    <name type="scientific">Xylanibacter ruminicola</name>
    <name type="common">Prevotella ruminicola</name>
    <dbReference type="NCBI Taxonomy" id="839"/>
    <lineage>
        <taxon>Bacteria</taxon>
        <taxon>Pseudomonadati</taxon>
        <taxon>Bacteroidota</taxon>
        <taxon>Bacteroidia</taxon>
        <taxon>Bacteroidales</taxon>
        <taxon>Prevotellaceae</taxon>
        <taxon>Xylanibacter</taxon>
    </lineage>
</organism>
<evidence type="ECO:0000313" key="4">
    <source>
        <dbReference type="Proteomes" id="UP000236735"/>
    </source>
</evidence>
<gene>
    <name evidence="3" type="ORF">SAMN05216354_2075</name>
</gene>
<keyword evidence="1" id="KW-0732">Signal</keyword>
<dbReference type="AlphaFoldDB" id="A0A1H5VVP9"/>
<feature type="chain" id="PRO_5009287626" evidence="1">
    <location>
        <begin position="21"/>
        <end position="496"/>
    </location>
</feature>
<dbReference type="PRINTS" id="PR00483">
    <property type="entry name" value="BACPHPHTASE"/>
</dbReference>
<accession>A0A1H5VVP9</accession>
<dbReference type="GO" id="GO:0030288">
    <property type="term" value="C:outer membrane-bounded periplasmic space"/>
    <property type="evidence" value="ECO:0007669"/>
    <property type="project" value="InterPro"/>
</dbReference>
<sequence length="496" mass="55393">MKKKELIFIISTVLCMNLHAQDVPNAPDFLPGPPSELSMWYVNDYAQYTWGKSLRNTSRGEQAISDMSLDLPSYLSMFSKVLGIELSYSKTPQIYSILEYGMRYGDLATQAGQTAFFSRRPYTRLNESSLLPGSENQYSSVSSYPSAQALTGWLCALILTEVCNDRQDQLLARGLQFGTSAVISGYSWDSDTYAGCLIASAVLSRLHTHDGFSKMITAAKSEYEQITGTRTPATTRADDGPYIDTKDLPSSLTYLPVPPDSQCIRFAYDMMAYNDGKSIRYNDQRGQTAIDDVEYDAQHFCEIYSQILGVNISASTTPEIYELINRVHPSGNAATQEAKAYYMRKRPYVQLNEGTSYPDDEASLYDTGSYPSGHASGSWLMALVISEITRTSQDALLKRAYQFGQGRVITGYHWQTDVEAGRLVGSVVYARLHSSREFLEQVDKAVKEFKGLSSSIRATRADESINTQYYTIDGIRLDQEPVRHGVYIEGNKKVAK</sequence>
<dbReference type="RefSeq" id="WP_103915898.1">
    <property type="nucleotide sequence ID" value="NZ_FNUV01000005.1"/>
</dbReference>
<proteinExistence type="predicted"/>
<dbReference type="Pfam" id="PF01569">
    <property type="entry name" value="PAP2"/>
    <property type="match status" value="1"/>
</dbReference>
<dbReference type="CDD" id="cd03397">
    <property type="entry name" value="PAP2_acid_phosphatase"/>
    <property type="match status" value="1"/>
</dbReference>
<dbReference type="EMBL" id="FNUV01000005">
    <property type="protein sequence ID" value="SEF91280.1"/>
    <property type="molecule type" value="Genomic_DNA"/>
</dbReference>
<feature type="signal peptide" evidence="1">
    <location>
        <begin position="1"/>
        <end position="20"/>
    </location>
</feature>
<evidence type="ECO:0000259" key="2">
    <source>
        <dbReference type="SMART" id="SM00014"/>
    </source>
</evidence>
<feature type="domain" description="Phosphatidic acid phosphatase type 2/haloperoxidase" evidence="2">
    <location>
        <begin position="319"/>
        <end position="433"/>
    </location>
</feature>
<dbReference type="Proteomes" id="UP000236735">
    <property type="component" value="Unassembled WGS sequence"/>
</dbReference>
<dbReference type="SMART" id="SM00014">
    <property type="entry name" value="acidPPc"/>
    <property type="match status" value="1"/>
</dbReference>